<organism evidence="10 11">
    <name type="scientific">Gilvimarinus gilvus</name>
    <dbReference type="NCBI Taxonomy" id="3058038"/>
    <lineage>
        <taxon>Bacteria</taxon>
        <taxon>Pseudomonadati</taxon>
        <taxon>Pseudomonadota</taxon>
        <taxon>Gammaproteobacteria</taxon>
        <taxon>Cellvibrionales</taxon>
        <taxon>Cellvibrionaceae</taxon>
        <taxon>Gilvimarinus</taxon>
    </lineage>
</organism>
<protein>
    <recommendedName>
        <fullName evidence="8">Rod shape-determining protein MreD</fullName>
    </recommendedName>
</protein>
<keyword evidence="3 8" id="KW-1003">Cell membrane</keyword>
<feature type="transmembrane region" description="Helical" evidence="9">
    <location>
        <begin position="39"/>
        <end position="63"/>
    </location>
</feature>
<evidence type="ECO:0000256" key="9">
    <source>
        <dbReference type="SAM" id="Phobius"/>
    </source>
</evidence>
<comment type="similarity">
    <text evidence="2 8">Belongs to the MreD family.</text>
</comment>
<accession>A0ABU4RUH4</accession>
<gene>
    <name evidence="10" type="primary">mreD</name>
    <name evidence="10" type="ORF">SCD92_00980</name>
</gene>
<dbReference type="InterPro" id="IPR007227">
    <property type="entry name" value="Cell_shape_determining_MreD"/>
</dbReference>
<comment type="subcellular location">
    <subcellularLocation>
        <location evidence="8">Cell inner membrane</location>
    </subcellularLocation>
    <subcellularLocation>
        <location evidence="1">Cell membrane</location>
        <topology evidence="1">Multi-pass membrane protein</topology>
    </subcellularLocation>
</comment>
<evidence type="ECO:0000313" key="10">
    <source>
        <dbReference type="EMBL" id="MDX6847911.1"/>
    </source>
</evidence>
<keyword evidence="6 9" id="KW-1133">Transmembrane helix</keyword>
<dbReference type="InterPro" id="IPR026034">
    <property type="entry name" value="MreD_proteobac"/>
</dbReference>
<feature type="transmembrane region" description="Helical" evidence="9">
    <location>
        <begin position="135"/>
        <end position="156"/>
    </location>
</feature>
<keyword evidence="4 9" id="KW-0812">Transmembrane</keyword>
<evidence type="ECO:0000256" key="1">
    <source>
        <dbReference type="ARBA" id="ARBA00004651"/>
    </source>
</evidence>
<keyword evidence="11" id="KW-1185">Reference proteome</keyword>
<evidence type="ECO:0000256" key="5">
    <source>
        <dbReference type="ARBA" id="ARBA00022960"/>
    </source>
</evidence>
<dbReference type="PIRSF" id="PIRSF018472">
    <property type="entry name" value="MreD_proteobac"/>
    <property type="match status" value="1"/>
</dbReference>
<proteinExistence type="inferred from homology"/>
<dbReference type="Proteomes" id="UP001273505">
    <property type="component" value="Unassembled WGS sequence"/>
</dbReference>
<evidence type="ECO:0000256" key="8">
    <source>
        <dbReference type="PIRNR" id="PIRNR018472"/>
    </source>
</evidence>
<reference evidence="10 11" key="1">
    <citation type="submission" date="2023-11" db="EMBL/GenBank/DDBJ databases">
        <title>Gilvimarinus fulvus sp. nov., isolated from the surface of Kelp.</title>
        <authorList>
            <person name="Sun Y.Y."/>
            <person name="Gong Y."/>
            <person name="Du Z.J."/>
        </authorList>
    </citation>
    <scope>NUCLEOTIDE SEQUENCE [LARGE SCALE GENOMIC DNA]</scope>
    <source>
        <strain evidence="10 11">SDUM040013</strain>
    </source>
</reference>
<dbReference type="RefSeq" id="WP_302724507.1">
    <property type="nucleotide sequence ID" value="NZ_JAULRU010000797.1"/>
</dbReference>
<feature type="transmembrane region" description="Helical" evidence="9">
    <location>
        <begin position="6"/>
        <end position="27"/>
    </location>
</feature>
<dbReference type="PANTHER" id="PTHR37484:SF1">
    <property type="entry name" value="ROD SHAPE-DETERMINING PROTEIN MRED"/>
    <property type="match status" value="1"/>
</dbReference>
<evidence type="ECO:0000256" key="2">
    <source>
        <dbReference type="ARBA" id="ARBA00007776"/>
    </source>
</evidence>
<evidence type="ECO:0000256" key="6">
    <source>
        <dbReference type="ARBA" id="ARBA00022989"/>
    </source>
</evidence>
<comment type="function">
    <text evidence="8">Involved in formation of the rod shape of the cell. May also contribute to regulation of formation of penicillin-binding proteins.</text>
</comment>
<keyword evidence="5 8" id="KW-0133">Cell shape</keyword>
<comment type="caution">
    <text evidence="10">The sequence shown here is derived from an EMBL/GenBank/DDBJ whole genome shotgun (WGS) entry which is preliminary data.</text>
</comment>
<dbReference type="PANTHER" id="PTHR37484">
    <property type="entry name" value="ROD SHAPE-DETERMINING PROTEIN MRED"/>
    <property type="match status" value="1"/>
</dbReference>
<feature type="transmembrane region" description="Helical" evidence="9">
    <location>
        <begin position="69"/>
        <end position="90"/>
    </location>
</feature>
<dbReference type="NCBIfam" id="TIGR03426">
    <property type="entry name" value="shape_MreD"/>
    <property type="match status" value="1"/>
</dbReference>
<keyword evidence="8" id="KW-0997">Cell inner membrane</keyword>
<feature type="transmembrane region" description="Helical" evidence="9">
    <location>
        <begin position="102"/>
        <end position="123"/>
    </location>
</feature>
<evidence type="ECO:0000256" key="3">
    <source>
        <dbReference type="ARBA" id="ARBA00022475"/>
    </source>
</evidence>
<evidence type="ECO:0000313" key="11">
    <source>
        <dbReference type="Proteomes" id="UP001273505"/>
    </source>
</evidence>
<sequence>MMVRDRLPTYALIALSVLIAFLLDIYPLAFEHRLLRPQFVLLVAIYWVFVLPQSTSITLLFGLGVLQDVVVGAALGQHALVLIVVSYLCLRSCRRVRHFARWQEALWVLCLVAVGQAISFWVQSLAGREMSGAQFLFPAIASASVWPLLSLTLDLVRRGYRIARQI</sequence>
<keyword evidence="7 8" id="KW-0472">Membrane</keyword>
<name>A0ABU4RUH4_9GAMM</name>
<dbReference type="Pfam" id="PF04093">
    <property type="entry name" value="MreD"/>
    <property type="match status" value="1"/>
</dbReference>
<dbReference type="EMBL" id="JAXAFO010000001">
    <property type="protein sequence ID" value="MDX6847911.1"/>
    <property type="molecule type" value="Genomic_DNA"/>
</dbReference>
<evidence type="ECO:0000256" key="4">
    <source>
        <dbReference type="ARBA" id="ARBA00022692"/>
    </source>
</evidence>
<evidence type="ECO:0000256" key="7">
    <source>
        <dbReference type="ARBA" id="ARBA00023136"/>
    </source>
</evidence>